<reference evidence="1 2" key="1">
    <citation type="submission" date="2018-03" db="EMBL/GenBank/DDBJ databases">
        <authorList>
            <person name="Keele B.F."/>
        </authorList>
    </citation>
    <scope>NUCLEOTIDE SEQUENCE [LARGE SCALE GENOMIC DNA]</scope>
    <source>
        <strain evidence="1">ZCTH4_d</strain>
    </source>
</reference>
<proteinExistence type="predicted"/>
<comment type="caution">
    <text evidence="1">The sequence shown here is derived from an EMBL/GenBank/DDBJ whole genome shotgun (WGS) entry which is preliminary data.</text>
</comment>
<dbReference type="Proteomes" id="UP000257014">
    <property type="component" value="Unassembled WGS sequence"/>
</dbReference>
<dbReference type="EMBL" id="QEWE01000015">
    <property type="protein sequence ID" value="REJ28880.1"/>
    <property type="molecule type" value="Genomic_DNA"/>
</dbReference>
<evidence type="ECO:0000313" key="2">
    <source>
        <dbReference type="Proteomes" id="UP000257014"/>
    </source>
</evidence>
<sequence length="71" mass="7863">MKWNREGNGKRDIFRTGEISDGMFSRVRGEPDGFRFLPSKGNNNSVPLAQDRAVSGGTGKIFTAVIRHDPL</sequence>
<evidence type="ECO:0000313" key="1">
    <source>
        <dbReference type="EMBL" id="REJ28880.1"/>
    </source>
</evidence>
<dbReference type="AlphaFoldDB" id="A0A3E0K4Y1"/>
<accession>A0A3E0K4Y1</accession>
<name>A0A3E0K4Y1_9BACI</name>
<protein>
    <submittedName>
        <fullName evidence="1">Uncharacterized protein</fullName>
    </submittedName>
</protein>
<gene>
    <name evidence="1" type="ORF">C6P37_06385</name>
</gene>
<organism evidence="1 2">
    <name type="scientific">Caldibacillus debilis</name>
    <dbReference type="NCBI Taxonomy" id="301148"/>
    <lineage>
        <taxon>Bacteria</taxon>
        <taxon>Bacillati</taxon>
        <taxon>Bacillota</taxon>
        <taxon>Bacilli</taxon>
        <taxon>Bacillales</taxon>
        <taxon>Bacillaceae</taxon>
        <taxon>Caldibacillus</taxon>
    </lineage>
</organism>